<keyword evidence="3" id="KW-0865">Zymogen</keyword>
<gene>
    <name evidence="6" type="ORF">FO014_18095</name>
</gene>
<keyword evidence="7" id="KW-1185">Reference proteome</keyword>
<evidence type="ECO:0000256" key="4">
    <source>
        <dbReference type="ARBA" id="ARBA00038735"/>
    </source>
</evidence>
<dbReference type="InterPro" id="IPR002692">
    <property type="entry name" value="S45"/>
</dbReference>
<dbReference type="Gene3D" id="3.60.20.10">
    <property type="entry name" value="Glutamine Phosphoribosylpyrophosphate, subunit 1, domain 1"/>
    <property type="match status" value="1"/>
</dbReference>
<dbReference type="PANTHER" id="PTHR34218">
    <property type="entry name" value="PEPTIDASE S45 PENICILLIN AMIDASE"/>
    <property type="match status" value="1"/>
</dbReference>
<evidence type="ECO:0000256" key="2">
    <source>
        <dbReference type="ARBA" id="ARBA00022801"/>
    </source>
</evidence>
<dbReference type="InterPro" id="IPR043146">
    <property type="entry name" value="Penicillin_amidase_N_B-knob"/>
</dbReference>
<evidence type="ECO:0000256" key="5">
    <source>
        <dbReference type="SAM" id="Phobius"/>
    </source>
</evidence>
<dbReference type="InterPro" id="IPR029055">
    <property type="entry name" value="Ntn_hydrolases_N"/>
</dbReference>
<comment type="similarity">
    <text evidence="1">Belongs to the peptidase S45 family.</text>
</comment>
<evidence type="ECO:0000256" key="1">
    <source>
        <dbReference type="ARBA" id="ARBA00006586"/>
    </source>
</evidence>
<comment type="subunit">
    <text evidence="4">Heterodimer of an alpha subunit and a beta subunit processed from the same precursor.</text>
</comment>
<keyword evidence="5" id="KW-0472">Membrane</keyword>
<evidence type="ECO:0000313" key="6">
    <source>
        <dbReference type="EMBL" id="QHA88733.1"/>
    </source>
</evidence>
<dbReference type="PANTHER" id="PTHR34218:SF4">
    <property type="entry name" value="ACYL-HOMOSERINE LACTONE ACYLASE QUIP"/>
    <property type="match status" value="1"/>
</dbReference>
<protein>
    <submittedName>
        <fullName evidence="6">Penicillin acylase family protein</fullName>
    </submittedName>
</protein>
<dbReference type="InterPro" id="IPR043147">
    <property type="entry name" value="Penicillin_amidase_A-knob"/>
</dbReference>
<dbReference type="PIRSF" id="PIRSF001227">
    <property type="entry name" value="Pen_acylase"/>
    <property type="match status" value="1"/>
</dbReference>
<reference evidence="6 7" key="1">
    <citation type="submission" date="2019-07" db="EMBL/GenBank/DDBJ databases">
        <title>Serratia dokdonensis sp. nov., an elicitor of systemic resistance in Nicotiana Tabacum.</title>
        <authorList>
            <person name="Son J.-S."/>
            <person name="Hwang Y.-J."/>
            <person name="Lee S.-Y."/>
            <person name="Ghim S.-Y."/>
        </authorList>
    </citation>
    <scope>NUCLEOTIDE SEQUENCE [LARGE SCALE GENOMIC DNA]</scope>
    <source>
        <strain evidence="6 7">KUDC3025</strain>
    </source>
</reference>
<dbReference type="SUPFAM" id="SSF56235">
    <property type="entry name" value="N-terminal nucleophile aminohydrolases (Ntn hydrolases)"/>
    <property type="match status" value="1"/>
</dbReference>
<dbReference type="InterPro" id="IPR014395">
    <property type="entry name" value="Pen/GL7ACA/AHL_acylase"/>
</dbReference>
<dbReference type="Gene3D" id="1.10.439.10">
    <property type="entry name" value="Penicillin Amidohydrolase, domain 1"/>
    <property type="match status" value="1"/>
</dbReference>
<dbReference type="EMBL" id="CP041764">
    <property type="protein sequence ID" value="QHA88733.1"/>
    <property type="molecule type" value="Genomic_DNA"/>
</dbReference>
<evidence type="ECO:0000256" key="3">
    <source>
        <dbReference type="ARBA" id="ARBA00023145"/>
    </source>
</evidence>
<name>A0ABX6GR25_9GAMM</name>
<dbReference type="RefSeq" id="WP_160030499.1">
    <property type="nucleotide sequence ID" value="NZ_CP041764.1"/>
</dbReference>
<keyword evidence="5" id="KW-1133">Transmembrane helix</keyword>
<sequence length="791" mass="87755">MNKDLVRYFISSSNKKILRRFLAGLLIILLITMGTALVLFCRSLPEIEGTLRLPALKSPATLARDERGVPMITADNRSTVSFALGYAHAQDRFFQMDLLRRSAAGELAALLGADALAEDRRHRPWLLREKAREAVQHLPAAQRTLLQQYTAGVNAGLMHLGSRPFEYWLLREKPQRWQEEDALLTVYALYLDLQESQAEREYARGWIASHSSVAQTALLLPSSSRWDAPLLGPPPAPPAIPVSPPYWWGKRPLAPTSIPSEAMKGSNGWLVGGGRSVTGNAMLANDMHLGLMLPTLWYQATLSYPMDNGQCSRQSGITLPGLPMMVSGSNEHIAWGFTNAYIDTFDWITLPQRAVSYPLRREVLTVSHGKPEELDIHLSPWGPAFSTPQGEMAMRWVGNMPGAVNLDFLSLAESQSVAEAVRAAPHFGLPVQNLLVADNRGHIGWTLAGWLPDRTVAGEQNSFPLKAGGDRAWAAQPLPASRYPQQIDPPDGIIWTANNRQSFAPGNETYNDGGADMGPRAFEIKRQLMRYPRLSHSDMRNIQFDDHAVLINAWRELLLPMLQASHPKAGTPRQQALAAIVQWSGDASADSVGYTVLTAWREALYQGIFANLDRQLGEQWHKASYLRANTRGDESVMRLIESDAKTWVPEGYQDWADYALRQLDNALQTIDARRSLNQAQWGEMNTVRIEHPIARALPFLRRWLAAPALPQSGDHHVPHVSKPAFGASERLIASPGDEANSTLSLPGGQSGHPLSAWFLDGFDSWYYGTPRALAAGESHHTLQLLPEKEEK</sequence>
<feature type="transmembrane region" description="Helical" evidence="5">
    <location>
        <begin position="21"/>
        <end position="40"/>
    </location>
</feature>
<organism evidence="6 7">
    <name type="scientific">Serratia rhizosphaerae</name>
    <dbReference type="NCBI Taxonomy" id="2597702"/>
    <lineage>
        <taxon>Bacteria</taxon>
        <taxon>Pseudomonadati</taxon>
        <taxon>Pseudomonadota</taxon>
        <taxon>Gammaproteobacteria</taxon>
        <taxon>Enterobacterales</taxon>
        <taxon>Yersiniaceae</taxon>
        <taxon>Serratia</taxon>
    </lineage>
</organism>
<dbReference type="Gene3D" id="2.30.120.10">
    <property type="match status" value="1"/>
</dbReference>
<evidence type="ECO:0000313" key="7">
    <source>
        <dbReference type="Proteomes" id="UP000430368"/>
    </source>
</evidence>
<accession>A0ABX6GR25</accession>
<dbReference type="Proteomes" id="UP000430368">
    <property type="component" value="Chromosome"/>
</dbReference>
<dbReference type="Gene3D" id="1.10.1400.10">
    <property type="match status" value="1"/>
</dbReference>
<proteinExistence type="inferred from homology"/>
<dbReference type="Pfam" id="PF01804">
    <property type="entry name" value="Penicil_amidase"/>
    <property type="match status" value="1"/>
</dbReference>
<keyword evidence="5" id="KW-0812">Transmembrane</keyword>
<dbReference type="InterPro" id="IPR023343">
    <property type="entry name" value="Penicillin_amidase_dom1"/>
</dbReference>
<keyword evidence="2" id="KW-0378">Hydrolase</keyword>